<name>A0ABV5FZP6_9MICC</name>
<evidence type="ECO:0000313" key="7">
    <source>
        <dbReference type="Proteomes" id="UP001589575"/>
    </source>
</evidence>
<dbReference type="Gene3D" id="3.30.9.10">
    <property type="entry name" value="D-Amino Acid Oxidase, subunit A, domain 2"/>
    <property type="match status" value="1"/>
</dbReference>
<dbReference type="InterPro" id="IPR017741">
    <property type="entry name" value="FAD-dependent_OxRdtase_HpnW"/>
</dbReference>
<dbReference type="InterPro" id="IPR036188">
    <property type="entry name" value="FAD/NAD-bd_sf"/>
</dbReference>
<dbReference type="NCBIfam" id="TIGR03364">
    <property type="entry name" value="HpnW_proposed"/>
    <property type="match status" value="1"/>
</dbReference>
<evidence type="ECO:0000256" key="2">
    <source>
        <dbReference type="ARBA" id="ARBA00009410"/>
    </source>
</evidence>
<feature type="domain" description="FAD dependent oxidoreductase" evidence="5">
    <location>
        <begin position="6"/>
        <end position="363"/>
    </location>
</feature>
<reference evidence="6 7" key="1">
    <citation type="submission" date="2024-09" db="EMBL/GenBank/DDBJ databases">
        <authorList>
            <person name="Sun Q."/>
            <person name="Mori K."/>
        </authorList>
    </citation>
    <scope>NUCLEOTIDE SEQUENCE [LARGE SCALE GENOMIC DNA]</scope>
    <source>
        <strain evidence="6 7">CCM 7609</strain>
    </source>
</reference>
<dbReference type="Gene3D" id="3.50.50.60">
    <property type="entry name" value="FAD/NAD(P)-binding domain"/>
    <property type="match status" value="1"/>
</dbReference>
<evidence type="ECO:0000313" key="6">
    <source>
        <dbReference type="EMBL" id="MFB9072140.1"/>
    </source>
</evidence>
<keyword evidence="3" id="KW-0285">Flavoprotein</keyword>
<dbReference type="RefSeq" id="WP_378043538.1">
    <property type="nucleotide sequence ID" value="NZ_JBHLWH010000047.1"/>
</dbReference>
<organism evidence="6 7">
    <name type="scientific">Citricoccus parietis</name>
    <dbReference type="NCBI Taxonomy" id="592307"/>
    <lineage>
        <taxon>Bacteria</taxon>
        <taxon>Bacillati</taxon>
        <taxon>Actinomycetota</taxon>
        <taxon>Actinomycetes</taxon>
        <taxon>Micrococcales</taxon>
        <taxon>Micrococcaceae</taxon>
        <taxon>Citricoccus</taxon>
    </lineage>
</organism>
<dbReference type="PANTHER" id="PTHR13847">
    <property type="entry name" value="SARCOSINE DEHYDROGENASE-RELATED"/>
    <property type="match status" value="1"/>
</dbReference>
<comment type="similarity">
    <text evidence="2">Belongs to the DadA oxidoreductase family.</text>
</comment>
<evidence type="ECO:0000256" key="4">
    <source>
        <dbReference type="ARBA" id="ARBA00023002"/>
    </source>
</evidence>
<dbReference type="Proteomes" id="UP001589575">
    <property type="component" value="Unassembled WGS sequence"/>
</dbReference>
<protein>
    <submittedName>
        <fullName evidence="6">TIGR03364 family FAD-dependent oxidoreductase</fullName>
    </submittedName>
</protein>
<dbReference type="EMBL" id="JBHMFI010000001">
    <property type="protein sequence ID" value="MFB9072140.1"/>
    <property type="molecule type" value="Genomic_DNA"/>
</dbReference>
<gene>
    <name evidence="6" type="ORF">ACFFX0_13380</name>
</gene>
<accession>A0ABV5FZP6</accession>
<keyword evidence="4" id="KW-0560">Oxidoreductase</keyword>
<dbReference type="SUPFAM" id="SSF51905">
    <property type="entry name" value="FAD/NAD(P)-binding domain"/>
    <property type="match status" value="1"/>
</dbReference>
<sequence>MDNSSDLLVIGSGIIGLATAYRAHQQGQTVRVIDSNDRPVGASIQNFGHACFTGQDDLIQPVAERARSGWLEAAREVGFWAAESGTHVPAVTELELQVLREFAEHRGPEQVRLLSRDEVAGRIGHPGLPSIGGAHLPLDLRVNPREAAPALARWLSARGVDFVWDTRVTAVSGGTAQTSRGDYTARQVVACPGDQLGQLFPEVAARHGVRVCTLVMSLIERPAAVPADLALLTGTSLARYDGFGAMPSIGALRRELAAREPELVGCIANLMVTGIPDGLLIGDSHAYAHSPEPFIDEDVARLLLDRASAILGIGTPVVRQRWLGRYADSASTNLIIERPDDRTTVAVVTSGIGMTLSFGIADLALSGESVPGY</sequence>
<comment type="caution">
    <text evidence="6">The sequence shown here is derived from an EMBL/GenBank/DDBJ whole genome shotgun (WGS) entry which is preliminary data.</text>
</comment>
<proteinExistence type="inferred from homology"/>
<dbReference type="PANTHER" id="PTHR13847:SF286">
    <property type="entry name" value="D-AMINO ACID DEHYDROGENASE"/>
    <property type="match status" value="1"/>
</dbReference>
<evidence type="ECO:0000256" key="3">
    <source>
        <dbReference type="ARBA" id="ARBA00022630"/>
    </source>
</evidence>
<evidence type="ECO:0000256" key="1">
    <source>
        <dbReference type="ARBA" id="ARBA00001974"/>
    </source>
</evidence>
<comment type="cofactor">
    <cofactor evidence="1">
        <name>FAD</name>
        <dbReference type="ChEBI" id="CHEBI:57692"/>
    </cofactor>
</comment>
<dbReference type="Pfam" id="PF01266">
    <property type="entry name" value="DAO"/>
    <property type="match status" value="1"/>
</dbReference>
<dbReference type="InterPro" id="IPR006076">
    <property type="entry name" value="FAD-dep_OxRdtase"/>
</dbReference>
<evidence type="ECO:0000259" key="5">
    <source>
        <dbReference type="Pfam" id="PF01266"/>
    </source>
</evidence>
<keyword evidence="7" id="KW-1185">Reference proteome</keyword>